<gene>
    <name evidence="1" type="ORF">WG950_04175</name>
</gene>
<dbReference type="EMBL" id="CP150496">
    <property type="protein sequence ID" value="WYW56460.1"/>
    <property type="molecule type" value="Genomic_DNA"/>
</dbReference>
<evidence type="ECO:0000313" key="1">
    <source>
        <dbReference type="EMBL" id="WYW56460.1"/>
    </source>
</evidence>
<dbReference type="RefSeq" id="WP_340934289.1">
    <property type="nucleotide sequence ID" value="NZ_CP150496.1"/>
</dbReference>
<name>A0ABZ2TTI9_9FLAO</name>
<reference evidence="1 2" key="1">
    <citation type="submission" date="2024-03" db="EMBL/GenBank/DDBJ databases">
        <authorList>
            <person name="Cao K."/>
        </authorList>
    </citation>
    <scope>NUCLEOTIDE SEQUENCE [LARGE SCALE GENOMIC DNA]</scope>
    <source>
        <strain evidence="1 2">MCCC 1K00696</strain>
    </source>
</reference>
<dbReference type="Proteomes" id="UP001491088">
    <property type="component" value="Chromosome"/>
</dbReference>
<protein>
    <submittedName>
        <fullName evidence="1">Glyoxalase</fullName>
    </submittedName>
</protein>
<proteinExistence type="predicted"/>
<organism evidence="1 2">
    <name type="scientific">Polaribacter marinaquae</name>
    <dbReference type="NCBI Taxonomy" id="1642819"/>
    <lineage>
        <taxon>Bacteria</taxon>
        <taxon>Pseudomonadati</taxon>
        <taxon>Bacteroidota</taxon>
        <taxon>Flavobacteriia</taxon>
        <taxon>Flavobacteriales</taxon>
        <taxon>Flavobacteriaceae</taxon>
    </lineage>
</organism>
<keyword evidence="2" id="KW-1185">Reference proteome</keyword>
<sequence length="121" mass="14211">MSRTRPVLENLITDNMSEAEVFQNKTLRPIIKMQHNLLIVFFKSYLKKRKIDFSVLTAQKKRSRVKAIFTKDINFKNLNLGLIIGDFSIEEYAFYDGNSSELNRRILQIIAQRIQDSLDEI</sequence>
<accession>A0ABZ2TTI9</accession>
<evidence type="ECO:0000313" key="2">
    <source>
        <dbReference type="Proteomes" id="UP001491088"/>
    </source>
</evidence>